<feature type="compositionally biased region" description="Low complexity" evidence="1">
    <location>
        <begin position="16"/>
        <end position="36"/>
    </location>
</feature>
<keyword evidence="3" id="KW-1185">Reference proteome</keyword>
<accession>A0A2R6WF20</accession>
<dbReference type="PANTHER" id="PTHR36332:SF1">
    <property type="entry name" value="STRESS RESPONSE PROTEIN"/>
    <property type="match status" value="1"/>
</dbReference>
<protein>
    <submittedName>
        <fullName evidence="2">Uncharacterized protein</fullName>
    </submittedName>
</protein>
<evidence type="ECO:0000313" key="2">
    <source>
        <dbReference type="EMBL" id="PTQ32436.1"/>
    </source>
</evidence>
<feature type="compositionally biased region" description="Basic and acidic residues" evidence="1">
    <location>
        <begin position="316"/>
        <end position="325"/>
    </location>
</feature>
<reference evidence="3" key="1">
    <citation type="journal article" date="2017" name="Cell">
        <title>Insights into land plant evolution garnered from the Marchantia polymorpha genome.</title>
        <authorList>
            <person name="Bowman J.L."/>
            <person name="Kohchi T."/>
            <person name="Yamato K.T."/>
            <person name="Jenkins J."/>
            <person name="Shu S."/>
            <person name="Ishizaki K."/>
            <person name="Yamaoka S."/>
            <person name="Nishihama R."/>
            <person name="Nakamura Y."/>
            <person name="Berger F."/>
            <person name="Adam C."/>
            <person name="Aki S.S."/>
            <person name="Althoff F."/>
            <person name="Araki T."/>
            <person name="Arteaga-Vazquez M.A."/>
            <person name="Balasubrmanian S."/>
            <person name="Barry K."/>
            <person name="Bauer D."/>
            <person name="Boehm C.R."/>
            <person name="Briginshaw L."/>
            <person name="Caballero-Perez J."/>
            <person name="Catarino B."/>
            <person name="Chen F."/>
            <person name="Chiyoda S."/>
            <person name="Chovatia M."/>
            <person name="Davies K.M."/>
            <person name="Delmans M."/>
            <person name="Demura T."/>
            <person name="Dierschke T."/>
            <person name="Dolan L."/>
            <person name="Dorantes-Acosta A.E."/>
            <person name="Eklund D.M."/>
            <person name="Florent S.N."/>
            <person name="Flores-Sandoval E."/>
            <person name="Fujiyama A."/>
            <person name="Fukuzawa H."/>
            <person name="Galik B."/>
            <person name="Grimanelli D."/>
            <person name="Grimwood J."/>
            <person name="Grossniklaus U."/>
            <person name="Hamada T."/>
            <person name="Haseloff J."/>
            <person name="Hetherington A.J."/>
            <person name="Higo A."/>
            <person name="Hirakawa Y."/>
            <person name="Hundley H.N."/>
            <person name="Ikeda Y."/>
            <person name="Inoue K."/>
            <person name="Inoue S.I."/>
            <person name="Ishida S."/>
            <person name="Jia Q."/>
            <person name="Kakita M."/>
            <person name="Kanazawa T."/>
            <person name="Kawai Y."/>
            <person name="Kawashima T."/>
            <person name="Kennedy M."/>
            <person name="Kinose K."/>
            <person name="Kinoshita T."/>
            <person name="Kohara Y."/>
            <person name="Koide E."/>
            <person name="Komatsu K."/>
            <person name="Kopischke S."/>
            <person name="Kubo M."/>
            <person name="Kyozuka J."/>
            <person name="Lagercrantz U."/>
            <person name="Lin S.S."/>
            <person name="Lindquist E."/>
            <person name="Lipzen A.M."/>
            <person name="Lu C.W."/>
            <person name="De Luna E."/>
            <person name="Martienssen R.A."/>
            <person name="Minamino N."/>
            <person name="Mizutani M."/>
            <person name="Mizutani M."/>
            <person name="Mochizuki N."/>
            <person name="Monte I."/>
            <person name="Mosher R."/>
            <person name="Nagasaki H."/>
            <person name="Nakagami H."/>
            <person name="Naramoto S."/>
            <person name="Nishitani K."/>
            <person name="Ohtani M."/>
            <person name="Okamoto T."/>
            <person name="Okumura M."/>
            <person name="Phillips J."/>
            <person name="Pollak B."/>
            <person name="Reinders A."/>
            <person name="Rovekamp M."/>
            <person name="Sano R."/>
            <person name="Sawa S."/>
            <person name="Schmid M.W."/>
            <person name="Shirakawa M."/>
            <person name="Solano R."/>
            <person name="Spunde A."/>
            <person name="Suetsugu N."/>
            <person name="Sugano S."/>
            <person name="Sugiyama A."/>
            <person name="Sun R."/>
            <person name="Suzuki Y."/>
            <person name="Takenaka M."/>
            <person name="Takezawa D."/>
            <person name="Tomogane H."/>
            <person name="Tsuzuki M."/>
            <person name="Ueda T."/>
            <person name="Umeda M."/>
            <person name="Ward J.M."/>
            <person name="Watanabe Y."/>
            <person name="Yazaki K."/>
            <person name="Yokoyama R."/>
            <person name="Yoshitake Y."/>
            <person name="Yotsui I."/>
            <person name="Zachgo S."/>
            <person name="Schmutz J."/>
        </authorList>
    </citation>
    <scope>NUCLEOTIDE SEQUENCE [LARGE SCALE GENOMIC DNA]</scope>
    <source>
        <strain evidence="3">Tak-1</strain>
    </source>
</reference>
<gene>
    <name evidence="2" type="ORF">MARPO_0099s0058</name>
</gene>
<dbReference type="Proteomes" id="UP000244005">
    <property type="component" value="Unassembled WGS sequence"/>
</dbReference>
<feature type="compositionally biased region" description="Acidic residues" evidence="1">
    <location>
        <begin position="122"/>
        <end position="131"/>
    </location>
</feature>
<dbReference type="OMA" id="WPASSHE"/>
<feature type="compositionally biased region" description="Basic and acidic residues" evidence="1">
    <location>
        <begin position="339"/>
        <end position="355"/>
    </location>
</feature>
<dbReference type="Gramene" id="Mp7g01850.1">
    <property type="protein sequence ID" value="Mp7g01850.1.cds"/>
    <property type="gene ID" value="Mp7g01850"/>
</dbReference>
<dbReference type="EMBL" id="KZ772771">
    <property type="protein sequence ID" value="PTQ32436.1"/>
    <property type="molecule type" value="Genomic_DNA"/>
</dbReference>
<dbReference type="AlphaFoldDB" id="A0A2R6WF20"/>
<feature type="region of interest" description="Disordered" evidence="1">
    <location>
        <begin position="103"/>
        <end position="159"/>
    </location>
</feature>
<feature type="compositionally biased region" description="Low complexity" evidence="1">
    <location>
        <begin position="111"/>
        <end position="121"/>
    </location>
</feature>
<name>A0A2R6WF20_MARPO</name>
<organism evidence="2 3">
    <name type="scientific">Marchantia polymorpha</name>
    <name type="common">Common liverwort</name>
    <name type="synonym">Marchantia aquatica</name>
    <dbReference type="NCBI Taxonomy" id="3197"/>
    <lineage>
        <taxon>Eukaryota</taxon>
        <taxon>Viridiplantae</taxon>
        <taxon>Streptophyta</taxon>
        <taxon>Embryophyta</taxon>
        <taxon>Marchantiophyta</taxon>
        <taxon>Marchantiopsida</taxon>
        <taxon>Marchantiidae</taxon>
        <taxon>Marchantiales</taxon>
        <taxon>Marchantiaceae</taxon>
        <taxon>Marchantia</taxon>
    </lineage>
</organism>
<feature type="compositionally biased region" description="Acidic residues" evidence="1">
    <location>
        <begin position="54"/>
        <end position="63"/>
    </location>
</feature>
<feature type="compositionally biased region" description="Basic and acidic residues" evidence="1">
    <location>
        <begin position="281"/>
        <end position="293"/>
    </location>
</feature>
<evidence type="ECO:0000256" key="1">
    <source>
        <dbReference type="SAM" id="MobiDB-lite"/>
    </source>
</evidence>
<feature type="region of interest" description="Disordered" evidence="1">
    <location>
        <begin position="1"/>
        <end position="73"/>
    </location>
</feature>
<dbReference type="OrthoDB" id="1745547at2759"/>
<dbReference type="PANTHER" id="PTHR36332">
    <property type="entry name" value="STRESS RESPONSE PROTEIN"/>
    <property type="match status" value="1"/>
</dbReference>
<sequence length="363" mass="40164">MYKRQHYALEHSERNSASSGSSSSSLDTASDADSGGPEQVDDAAWPASSHESDESSQEEEVVEVESSTSVAERRAAAIRIAERKLAEASEDVGEFGEGIDKALKESELGKSGDQAAGSGAESSDESEDDPDLGSADLKNGTLAHEDDSPEESSDVDRSEELLAQRKVSCQWAEAVEEDEEERVLDRFEGNTVICIGDEKKILKCRLCPKVLCLKEETMQAHLVSKRHARSMKQLAEGKLKIQLDSDGEEEEEGETHAERYARTMAAAEELKVISRKRKRDSGRQRQRNREVVKKKAAMKPEIAVPAVVGKNRKERRAIVHGDLNESKTATSTKPKGKVKKEISSRIVPEKKETNRKNRRPRHT</sequence>
<feature type="region of interest" description="Disordered" evidence="1">
    <location>
        <begin position="272"/>
        <end position="363"/>
    </location>
</feature>
<proteinExistence type="predicted"/>
<evidence type="ECO:0000313" key="3">
    <source>
        <dbReference type="Proteomes" id="UP000244005"/>
    </source>
</evidence>